<evidence type="ECO:0000313" key="1">
    <source>
        <dbReference type="EMBL" id="TCP92053.1"/>
    </source>
</evidence>
<reference evidence="1 2" key="1">
    <citation type="submission" date="2019-03" db="EMBL/GenBank/DDBJ databases">
        <title>Genomic Encyclopedia of Type Strains, Phase IV (KMG-IV): sequencing the most valuable type-strain genomes for metagenomic binning, comparative biology and taxonomic classification.</title>
        <authorList>
            <person name="Goeker M."/>
        </authorList>
    </citation>
    <scope>NUCLEOTIDE SEQUENCE [LARGE SCALE GENOMIC DNA]</scope>
    <source>
        <strain evidence="1 2">DSM 28404</strain>
    </source>
</reference>
<sequence length="111" mass="12269">MNVNGAIINGRKYSAHTLERMAPDTLEVRAILNTRANQLAQNLGFNAGTKEYYDLVKKYIDPRNIPPMVVEDAIINGQKIAGHSPGTWVHETNKVRVITNNNGDVITVIGK</sequence>
<accession>A0A4V2T132</accession>
<proteinExistence type="predicted"/>
<name>A0A4V2T132_9PAST</name>
<dbReference type="AlphaFoldDB" id="A0A4V2T132"/>
<gene>
    <name evidence="1" type="ORF">EDC44_1286</name>
</gene>
<dbReference type="Proteomes" id="UP000295763">
    <property type="component" value="Unassembled WGS sequence"/>
</dbReference>
<protein>
    <submittedName>
        <fullName evidence="1">Uncharacterized protein</fullName>
    </submittedName>
</protein>
<dbReference type="EMBL" id="SLYB01000028">
    <property type="protein sequence ID" value="TCP92053.1"/>
    <property type="molecule type" value="Genomic_DNA"/>
</dbReference>
<dbReference type="RefSeq" id="WP_131978577.1">
    <property type="nucleotide sequence ID" value="NZ_SLYB01000028.1"/>
</dbReference>
<dbReference type="OrthoDB" id="9816557at2"/>
<keyword evidence="2" id="KW-1185">Reference proteome</keyword>
<evidence type="ECO:0000313" key="2">
    <source>
        <dbReference type="Proteomes" id="UP000295763"/>
    </source>
</evidence>
<organism evidence="1 2">
    <name type="scientific">Cricetibacter osteomyelitidis</name>
    <dbReference type="NCBI Taxonomy" id="1521931"/>
    <lineage>
        <taxon>Bacteria</taxon>
        <taxon>Pseudomonadati</taxon>
        <taxon>Pseudomonadota</taxon>
        <taxon>Gammaproteobacteria</taxon>
        <taxon>Pasteurellales</taxon>
        <taxon>Pasteurellaceae</taxon>
        <taxon>Cricetibacter</taxon>
    </lineage>
</organism>
<comment type="caution">
    <text evidence="1">The sequence shown here is derived from an EMBL/GenBank/DDBJ whole genome shotgun (WGS) entry which is preliminary data.</text>
</comment>